<dbReference type="HOGENOM" id="CLU_046031_0_0_1"/>
<dbReference type="RefSeq" id="XP_002555758.1">
    <property type="nucleotide sequence ID" value="XM_002555712.1"/>
</dbReference>
<gene>
    <name evidence="2" type="ordered locus">KLTH0G16654g</name>
</gene>
<evidence type="ECO:0000313" key="3">
    <source>
        <dbReference type="Proteomes" id="UP000002036"/>
    </source>
</evidence>
<accession>C5DNG0</accession>
<dbReference type="Proteomes" id="UP000002036">
    <property type="component" value="Chromosome G"/>
</dbReference>
<feature type="compositionally biased region" description="Basic and acidic residues" evidence="1">
    <location>
        <begin position="121"/>
        <end position="141"/>
    </location>
</feature>
<dbReference type="EMBL" id="CU928171">
    <property type="protein sequence ID" value="CAR25321.1"/>
    <property type="molecule type" value="Genomic_DNA"/>
</dbReference>
<dbReference type="KEGG" id="lth:KLTH0G16654g"/>
<dbReference type="Pfam" id="PF11214">
    <property type="entry name" value="Med2"/>
    <property type="match status" value="1"/>
</dbReference>
<sequence>MPFSISEDIYIDTSSRKVSKKRSCRALLRTMASESVHQSRLTQCFDEIMKTAAEMLVQQQIKSIQLSSDIAPGYTQKQYKSLGDKVHAFHSVLDDLDLTLSASKSCVDKLALEAQERKQEAEKQRIKEEEEARKKLSEVQKPETSNTATSFPESTPGTMLNEISKTGIAGADSGSRGSNNNVATGAAYANDFNELNDLDLSMFGGMEQNDLGLADFGENAMNSNANGGKDNTHEGGFNAAITPGNNEGTNGNQGTDVSSANPESYLTLNDFNDLGLDWNNTEGQGGLDMNEFNI</sequence>
<evidence type="ECO:0000256" key="1">
    <source>
        <dbReference type="SAM" id="MobiDB-lite"/>
    </source>
</evidence>
<dbReference type="OMA" id="AEMMMQQ"/>
<dbReference type="FunCoup" id="C5DNG0">
    <property type="interactions" value="144"/>
</dbReference>
<evidence type="ECO:0000313" key="2">
    <source>
        <dbReference type="EMBL" id="CAR25321.1"/>
    </source>
</evidence>
<reference evidence="2 3" key="1">
    <citation type="journal article" date="2009" name="Genome Res.">
        <title>Comparative genomics of protoploid Saccharomycetaceae.</title>
        <authorList>
            <consortium name="The Genolevures Consortium"/>
            <person name="Souciet J.-L."/>
            <person name="Dujon B."/>
            <person name="Gaillardin C."/>
            <person name="Johnston M."/>
            <person name="Baret P.V."/>
            <person name="Cliften P."/>
            <person name="Sherman D.J."/>
            <person name="Weissenbach J."/>
            <person name="Westhof E."/>
            <person name="Wincker P."/>
            <person name="Jubin C."/>
            <person name="Poulain J."/>
            <person name="Barbe V."/>
            <person name="Segurens B."/>
            <person name="Artiguenave F."/>
            <person name="Anthouard V."/>
            <person name="Vacherie B."/>
            <person name="Val M.-E."/>
            <person name="Fulton R.S."/>
            <person name="Minx P."/>
            <person name="Wilson R."/>
            <person name="Durrens P."/>
            <person name="Jean G."/>
            <person name="Marck C."/>
            <person name="Martin T."/>
            <person name="Nikolski M."/>
            <person name="Rolland T."/>
            <person name="Seret M.-L."/>
            <person name="Casaregola S."/>
            <person name="Despons L."/>
            <person name="Fairhead C."/>
            <person name="Fischer G."/>
            <person name="Lafontaine I."/>
            <person name="Leh V."/>
            <person name="Lemaire M."/>
            <person name="de Montigny J."/>
            <person name="Neuveglise C."/>
            <person name="Thierry A."/>
            <person name="Blanc-Lenfle I."/>
            <person name="Bleykasten C."/>
            <person name="Diffels J."/>
            <person name="Fritsch E."/>
            <person name="Frangeul L."/>
            <person name="Goeffon A."/>
            <person name="Jauniaux N."/>
            <person name="Kachouri-Lafond R."/>
            <person name="Payen C."/>
            <person name="Potier S."/>
            <person name="Pribylova L."/>
            <person name="Ozanne C."/>
            <person name="Richard G.-F."/>
            <person name="Sacerdot C."/>
            <person name="Straub M.-L."/>
            <person name="Talla E."/>
        </authorList>
    </citation>
    <scope>NUCLEOTIDE SEQUENCE [LARGE SCALE GENOMIC DNA]</scope>
    <source>
        <strain evidence="3">ATCC 56472 / CBS 6340 / NRRL Y-8284</strain>
    </source>
</reference>
<dbReference type="GeneID" id="8294045"/>
<feature type="region of interest" description="Disordered" evidence="1">
    <location>
        <begin position="121"/>
        <end position="161"/>
    </location>
</feature>
<dbReference type="InterPro" id="IPR021017">
    <property type="entry name" value="Mediator_Med2_fun"/>
</dbReference>
<proteinExistence type="predicted"/>
<organism evidence="2 3">
    <name type="scientific">Lachancea thermotolerans (strain ATCC 56472 / CBS 6340 / NRRL Y-8284)</name>
    <name type="common">Yeast</name>
    <name type="synonym">Kluyveromyces thermotolerans</name>
    <dbReference type="NCBI Taxonomy" id="559295"/>
    <lineage>
        <taxon>Eukaryota</taxon>
        <taxon>Fungi</taxon>
        <taxon>Dikarya</taxon>
        <taxon>Ascomycota</taxon>
        <taxon>Saccharomycotina</taxon>
        <taxon>Saccharomycetes</taxon>
        <taxon>Saccharomycetales</taxon>
        <taxon>Saccharomycetaceae</taxon>
        <taxon>Lachancea</taxon>
    </lineage>
</organism>
<keyword evidence="3" id="KW-1185">Reference proteome</keyword>
<dbReference type="STRING" id="559295.C5DNG0"/>
<dbReference type="OrthoDB" id="4069381at2759"/>
<dbReference type="AlphaFoldDB" id="C5DNG0"/>
<protein>
    <submittedName>
        <fullName evidence="2">KLTH0G16654p</fullName>
    </submittedName>
</protein>
<name>C5DNG0_LACTC</name>
<dbReference type="InParanoid" id="C5DNG0"/>
<feature type="compositionally biased region" description="Polar residues" evidence="1">
    <location>
        <begin position="142"/>
        <end position="161"/>
    </location>
</feature>
<dbReference type="eggNOG" id="ENOG502RZB6">
    <property type="taxonomic scope" value="Eukaryota"/>
</dbReference>